<evidence type="ECO:0000256" key="1">
    <source>
        <dbReference type="ARBA" id="ARBA00006709"/>
    </source>
</evidence>
<gene>
    <name evidence="6" type="ORF">ECRASSUSDP1_LOCUS12419</name>
</gene>
<dbReference type="Pfam" id="PF01992">
    <property type="entry name" value="vATP-synt_AC39"/>
    <property type="match status" value="1"/>
</dbReference>
<dbReference type="GO" id="GO:0046961">
    <property type="term" value="F:proton-transporting ATPase activity, rotational mechanism"/>
    <property type="evidence" value="ECO:0007669"/>
    <property type="project" value="InterPro"/>
</dbReference>
<dbReference type="SUPFAM" id="SSF103486">
    <property type="entry name" value="V-type ATP synthase subunit C"/>
    <property type="match status" value="1"/>
</dbReference>
<keyword evidence="3" id="KW-0375">Hydrogen ion transport</keyword>
<dbReference type="InterPro" id="IPR035067">
    <property type="entry name" value="V-type_ATPase_csu/dsu"/>
</dbReference>
<dbReference type="Gene3D" id="1.10.132.50">
    <property type="entry name" value="ATP synthase (C/AC39) subunit, domain 3"/>
    <property type="match status" value="1"/>
</dbReference>
<dbReference type="EMBL" id="CAMPGE010012323">
    <property type="protein sequence ID" value="CAI2371099.1"/>
    <property type="molecule type" value="Genomic_DNA"/>
</dbReference>
<dbReference type="GO" id="GO:0033179">
    <property type="term" value="C:proton-transporting V-type ATPase, V0 domain"/>
    <property type="evidence" value="ECO:0007669"/>
    <property type="project" value="InterPro"/>
</dbReference>
<organism evidence="6 7">
    <name type="scientific">Euplotes crassus</name>
    <dbReference type="NCBI Taxonomy" id="5936"/>
    <lineage>
        <taxon>Eukaryota</taxon>
        <taxon>Sar</taxon>
        <taxon>Alveolata</taxon>
        <taxon>Ciliophora</taxon>
        <taxon>Intramacronucleata</taxon>
        <taxon>Spirotrichea</taxon>
        <taxon>Hypotrichia</taxon>
        <taxon>Euplotida</taxon>
        <taxon>Euplotidae</taxon>
        <taxon>Moneuplotes</taxon>
    </lineage>
</organism>
<dbReference type="Gene3D" id="1.20.1690.10">
    <property type="entry name" value="V-type ATP synthase subunit C domain"/>
    <property type="match status" value="2"/>
</dbReference>
<protein>
    <submittedName>
        <fullName evidence="6">Uncharacterized protein</fullName>
    </submittedName>
</protein>
<keyword evidence="2" id="KW-0813">Transport</keyword>
<dbReference type="InterPro" id="IPR002843">
    <property type="entry name" value="ATPase_V0-cplx_csu/dsu"/>
</dbReference>
<dbReference type="InterPro" id="IPR044911">
    <property type="entry name" value="V-type_ATPase_csu/dsu_dom_3"/>
</dbReference>
<evidence type="ECO:0000256" key="2">
    <source>
        <dbReference type="ARBA" id="ARBA00022448"/>
    </source>
</evidence>
<comment type="caution">
    <text evidence="6">The sequence shown here is derived from an EMBL/GenBank/DDBJ whole genome shotgun (WGS) entry which is preliminary data.</text>
</comment>
<evidence type="ECO:0000256" key="4">
    <source>
        <dbReference type="ARBA" id="ARBA00023065"/>
    </source>
</evidence>
<comment type="similarity">
    <text evidence="1">Belongs to the V-ATPase V0D/AC39 subunit family.</text>
</comment>
<name>A0AAD1ULN6_EUPCR</name>
<evidence type="ECO:0000313" key="6">
    <source>
        <dbReference type="EMBL" id="CAI2371099.1"/>
    </source>
</evidence>
<dbReference type="Proteomes" id="UP001295684">
    <property type="component" value="Unassembled WGS sequence"/>
</dbReference>
<keyword evidence="7" id="KW-1185">Reference proteome</keyword>
<keyword evidence="4" id="KW-0406">Ion transport</keyword>
<dbReference type="AlphaFoldDB" id="A0AAD1ULN6"/>
<accession>A0AAD1ULN6</accession>
<sequence length="403" mass="46673">MDMAYFNVDDGYPEALCRGLRKSFLNEDSYNALRNCQNLADFKLVLEDTDYSQTISAETEIEIASLKNKCKEKLAKEIEHLIAQSVEPLTGFLKMMLHGYMIDNVINIIEGVKNNVDLEILLNRSDPLGYFPELKNIKTVEGEDYAALYQTVLIDLPIGVYFRKFLEELLADEGGNKDASRIPEIMKDFKPEKIKNILKKIWLTEFYEYCQEKINPQSAMTMEELLKFESDCQTIQIIYNTIGNKDLAGPKGRYSERRKYINRIGFLYPDRDSELSNSDDFRKLQDAVEPYSDYRKMLQEVISAGEDENEFGASPDEDKFPASKMGSSSSKSIDDVMFESKSNKFSIAFEDQFHYGVFYAYLKLKEQEIRNIVWLAELISLNVPKNMSGWKKFVVPFKYHKEE</sequence>
<dbReference type="InterPro" id="IPR016727">
    <property type="entry name" value="ATPase_V0-cplx_dsu"/>
</dbReference>
<proteinExistence type="inferred from homology"/>
<evidence type="ECO:0000256" key="5">
    <source>
        <dbReference type="SAM" id="MobiDB-lite"/>
    </source>
</evidence>
<dbReference type="InterPro" id="IPR036079">
    <property type="entry name" value="ATPase_csu/dsu_sf"/>
</dbReference>
<reference evidence="6" key="1">
    <citation type="submission" date="2023-07" db="EMBL/GenBank/DDBJ databases">
        <authorList>
            <consortium name="AG Swart"/>
            <person name="Singh M."/>
            <person name="Singh A."/>
            <person name="Seah K."/>
            <person name="Emmerich C."/>
        </authorList>
    </citation>
    <scope>NUCLEOTIDE SEQUENCE</scope>
    <source>
        <strain evidence="6">DP1</strain>
    </source>
</reference>
<evidence type="ECO:0000256" key="3">
    <source>
        <dbReference type="ARBA" id="ARBA00022781"/>
    </source>
</evidence>
<evidence type="ECO:0000313" key="7">
    <source>
        <dbReference type="Proteomes" id="UP001295684"/>
    </source>
</evidence>
<dbReference type="PANTHER" id="PTHR11028">
    <property type="entry name" value="VACUOLAR ATP SYNTHASE SUBUNIT AC39"/>
    <property type="match status" value="1"/>
</dbReference>
<feature type="region of interest" description="Disordered" evidence="5">
    <location>
        <begin position="308"/>
        <end position="328"/>
    </location>
</feature>